<evidence type="ECO:0000256" key="9">
    <source>
        <dbReference type="ARBA" id="ARBA00022840"/>
    </source>
</evidence>
<evidence type="ECO:0000256" key="10">
    <source>
        <dbReference type="ARBA" id="ARBA00022989"/>
    </source>
</evidence>
<keyword evidence="18" id="KW-0460">Magnesium</keyword>
<dbReference type="InterPro" id="IPR036945">
    <property type="entry name" value="DAGK_sf"/>
</dbReference>
<evidence type="ECO:0000256" key="2">
    <source>
        <dbReference type="ARBA" id="ARBA00005967"/>
    </source>
</evidence>
<feature type="binding site" evidence="18">
    <location>
        <position position="29"/>
    </location>
    <ligand>
        <name>a divalent metal cation</name>
        <dbReference type="ChEBI" id="CHEBI:60240"/>
    </ligand>
</feature>
<keyword evidence="14" id="KW-1208">Phospholipid metabolism</keyword>
<dbReference type="GO" id="GO:0008654">
    <property type="term" value="P:phospholipid biosynthetic process"/>
    <property type="evidence" value="ECO:0007669"/>
    <property type="project" value="UniProtKB-KW"/>
</dbReference>
<dbReference type="EMBL" id="DUTP01000005">
    <property type="protein sequence ID" value="HHX99555.1"/>
    <property type="molecule type" value="Genomic_DNA"/>
</dbReference>
<dbReference type="CDD" id="cd14265">
    <property type="entry name" value="UDPK_IM_like"/>
    <property type="match status" value="1"/>
</dbReference>
<keyword evidence="7 17" id="KW-0547">Nucleotide-binding</keyword>
<keyword evidence="18" id="KW-0479">Metal-binding</keyword>
<keyword evidence="10 19" id="KW-1133">Transmembrane helix</keyword>
<proteinExistence type="inferred from homology"/>
<dbReference type="GO" id="GO:0005524">
    <property type="term" value="F:ATP binding"/>
    <property type="evidence" value="ECO:0007669"/>
    <property type="project" value="UniProtKB-KW"/>
</dbReference>
<evidence type="ECO:0000256" key="12">
    <source>
        <dbReference type="ARBA" id="ARBA00023136"/>
    </source>
</evidence>
<feature type="binding site" evidence="17">
    <location>
        <begin position="95"/>
        <end position="96"/>
    </location>
    <ligand>
        <name>ATP</name>
        <dbReference type="ChEBI" id="CHEBI:30616"/>
    </ligand>
</feature>
<name>A0A832R973_9BACT</name>
<feature type="transmembrane region" description="Helical" evidence="19">
    <location>
        <begin position="32"/>
        <end position="51"/>
    </location>
</feature>
<comment type="caution">
    <text evidence="20">The sequence shown here is derived from an EMBL/GenBank/DDBJ whole genome shotgun (WGS) entry which is preliminary data.</text>
</comment>
<dbReference type="GO" id="GO:0046872">
    <property type="term" value="F:metal ion binding"/>
    <property type="evidence" value="ECO:0007669"/>
    <property type="project" value="UniProtKB-KW"/>
</dbReference>
<feature type="binding site" evidence="17">
    <location>
        <position position="29"/>
    </location>
    <ligand>
        <name>ATP</name>
        <dbReference type="ChEBI" id="CHEBI:30616"/>
    </ligand>
</feature>
<evidence type="ECO:0000256" key="7">
    <source>
        <dbReference type="ARBA" id="ARBA00022741"/>
    </source>
</evidence>
<evidence type="ECO:0000313" key="21">
    <source>
        <dbReference type="Proteomes" id="UP000576550"/>
    </source>
</evidence>
<keyword evidence="6 19" id="KW-0812">Transmembrane</keyword>
<dbReference type="PANTHER" id="PTHR34299">
    <property type="entry name" value="DIACYLGLYCEROL KINASE"/>
    <property type="match status" value="1"/>
</dbReference>
<feature type="active site" description="Proton acceptor" evidence="15">
    <location>
        <position position="70"/>
    </location>
</feature>
<dbReference type="GO" id="GO:0005886">
    <property type="term" value="C:plasma membrane"/>
    <property type="evidence" value="ECO:0007669"/>
    <property type="project" value="UniProtKB-SubCell"/>
</dbReference>
<comment type="cofactor">
    <cofactor evidence="18">
        <name>Mg(2+)</name>
        <dbReference type="ChEBI" id="CHEBI:18420"/>
    </cofactor>
    <text evidence="18">Mn(2+), Zn(2+), Cd(2+) and Co(2+) support activity to lesser extents.</text>
</comment>
<feature type="transmembrane region" description="Helical" evidence="19">
    <location>
        <begin position="97"/>
        <end position="122"/>
    </location>
</feature>
<keyword evidence="13" id="KW-0594">Phospholipid biosynthesis</keyword>
<dbReference type="Gene3D" id="1.10.287.3610">
    <property type="match status" value="1"/>
</dbReference>
<evidence type="ECO:0000256" key="16">
    <source>
        <dbReference type="PIRSR" id="PIRSR600829-2"/>
    </source>
</evidence>
<comment type="similarity">
    <text evidence="2">Belongs to the bacterial diacylglycerol kinase family.</text>
</comment>
<feature type="binding site" evidence="17">
    <location>
        <position position="77"/>
    </location>
    <ligand>
        <name>ATP</name>
        <dbReference type="ChEBI" id="CHEBI:30616"/>
    </ligand>
</feature>
<evidence type="ECO:0000313" key="20">
    <source>
        <dbReference type="EMBL" id="HHX99555.1"/>
    </source>
</evidence>
<evidence type="ECO:0000256" key="5">
    <source>
        <dbReference type="ARBA" id="ARBA00022679"/>
    </source>
</evidence>
<keyword evidence="12 19" id="KW-0472">Membrane</keyword>
<evidence type="ECO:0000256" key="15">
    <source>
        <dbReference type="PIRSR" id="PIRSR600829-1"/>
    </source>
</evidence>
<evidence type="ECO:0000256" key="18">
    <source>
        <dbReference type="PIRSR" id="PIRSR600829-4"/>
    </source>
</evidence>
<evidence type="ECO:0000256" key="1">
    <source>
        <dbReference type="ARBA" id="ARBA00004651"/>
    </source>
</evidence>
<keyword evidence="9 17" id="KW-0067">ATP-binding</keyword>
<dbReference type="Pfam" id="PF01219">
    <property type="entry name" value="DAGK_prokar"/>
    <property type="match status" value="1"/>
</dbReference>
<evidence type="ECO:0000256" key="3">
    <source>
        <dbReference type="ARBA" id="ARBA00022475"/>
    </source>
</evidence>
<feature type="binding site" evidence="16">
    <location>
        <position position="70"/>
    </location>
    <ligand>
        <name>substrate</name>
    </ligand>
</feature>
<keyword evidence="3" id="KW-1003">Cell membrane</keyword>
<evidence type="ECO:0000256" key="14">
    <source>
        <dbReference type="ARBA" id="ARBA00023264"/>
    </source>
</evidence>
<dbReference type="InterPro" id="IPR000829">
    <property type="entry name" value="DAGK"/>
</dbReference>
<comment type="subcellular location">
    <subcellularLocation>
        <location evidence="1">Cell membrane</location>
        <topology evidence="1">Multi-pass membrane protein</topology>
    </subcellularLocation>
</comment>
<keyword evidence="11" id="KW-0443">Lipid metabolism</keyword>
<evidence type="ECO:0000256" key="17">
    <source>
        <dbReference type="PIRSR" id="PIRSR600829-3"/>
    </source>
</evidence>
<protein>
    <submittedName>
        <fullName evidence="20">Diacylglycerol kinase family protein</fullName>
    </submittedName>
</protein>
<keyword evidence="5" id="KW-0808">Transferase</keyword>
<keyword evidence="4" id="KW-0444">Lipid biosynthesis</keyword>
<evidence type="ECO:0000256" key="4">
    <source>
        <dbReference type="ARBA" id="ARBA00022516"/>
    </source>
</evidence>
<dbReference type="Proteomes" id="UP000576550">
    <property type="component" value="Unassembled WGS sequence"/>
</dbReference>
<accession>A0A832R973</accession>
<feature type="binding site" evidence="17">
    <location>
        <position position="17"/>
    </location>
    <ligand>
        <name>ATP</name>
        <dbReference type="ChEBI" id="CHEBI:30616"/>
    </ligand>
</feature>
<dbReference type="PANTHER" id="PTHR34299:SF1">
    <property type="entry name" value="DIACYLGLYCEROL KINASE"/>
    <property type="match status" value="1"/>
</dbReference>
<gene>
    <name evidence="20" type="ORF">GX533_02685</name>
</gene>
<evidence type="ECO:0000256" key="6">
    <source>
        <dbReference type="ARBA" id="ARBA00022692"/>
    </source>
</evidence>
<reference evidence="20 21" key="1">
    <citation type="journal article" date="2020" name="Biotechnol. Biofuels">
        <title>New insights from the biogas microbiome by comprehensive genome-resolved metagenomics of nearly 1600 species originating from multiple anaerobic digesters.</title>
        <authorList>
            <person name="Campanaro S."/>
            <person name="Treu L."/>
            <person name="Rodriguez-R L.M."/>
            <person name="Kovalovszki A."/>
            <person name="Ziels R.M."/>
            <person name="Maus I."/>
            <person name="Zhu X."/>
            <person name="Kougias P.G."/>
            <person name="Basile A."/>
            <person name="Luo G."/>
            <person name="Schluter A."/>
            <person name="Konstantinidis K.T."/>
            <person name="Angelidaki I."/>
        </authorList>
    </citation>
    <scope>NUCLEOTIDE SEQUENCE [LARGE SCALE GENOMIC DNA]</scope>
    <source>
        <strain evidence="20">AS05jafATM_89</strain>
    </source>
</reference>
<evidence type="ECO:0000256" key="19">
    <source>
        <dbReference type="SAM" id="Phobius"/>
    </source>
</evidence>
<evidence type="ECO:0000256" key="11">
    <source>
        <dbReference type="ARBA" id="ARBA00023098"/>
    </source>
</evidence>
<dbReference type="GO" id="GO:0016301">
    <property type="term" value="F:kinase activity"/>
    <property type="evidence" value="ECO:0007669"/>
    <property type="project" value="UniProtKB-KW"/>
</dbReference>
<evidence type="ECO:0000256" key="8">
    <source>
        <dbReference type="ARBA" id="ARBA00022777"/>
    </source>
</evidence>
<dbReference type="InterPro" id="IPR033717">
    <property type="entry name" value="UDPK"/>
</dbReference>
<keyword evidence="8 20" id="KW-0418">Kinase</keyword>
<evidence type="ECO:0000256" key="13">
    <source>
        <dbReference type="ARBA" id="ARBA00023209"/>
    </source>
</evidence>
<feature type="transmembrane region" description="Helical" evidence="19">
    <location>
        <begin position="57"/>
        <end position="76"/>
    </location>
</feature>
<organism evidence="20 21">
    <name type="scientific">Candidatus Dojkabacteria bacterium</name>
    <dbReference type="NCBI Taxonomy" id="2099670"/>
    <lineage>
        <taxon>Bacteria</taxon>
        <taxon>Candidatus Dojkabacteria</taxon>
    </lineage>
</organism>
<dbReference type="AlphaFoldDB" id="A0A832R973"/>
<feature type="binding site" evidence="18">
    <location>
        <position position="77"/>
    </location>
    <ligand>
        <name>a divalent metal cation</name>
        <dbReference type="ChEBI" id="CHEBI:60240"/>
    </ligand>
</feature>
<sequence length="130" mass="14593">MKNKSFKAESFFKSQGYARNGIKLIFRNERNFKIELVIGAIVILAGVFFKIEHFEWIAISLVISMVLISESINSAIEALCDTVSQDFKINVKYAKDVSAGAVLVSALVSVFTGIIIFLPYIIDFVKNIFF</sequence>